<accession>A0A8T0J280</accession>
<dbReference type="Proteomes" id="UP000822688">
    <property type="component" value="Chromosome 2"/>
</dbReference>
<name>A0A8T0J280_CERPU</name>
<proteinExistence type="predicted"/>
<feature type="compositionally biased region" description="Polar residues" evidence="1">
    <location>
        <begin position="33"/>
        <end position="66"/>
    </location>
</feature>
<reference evidence="2" key="1">
    <citation type="submission" date="2020-06" db="EMBL/GenBank/DDBJ databases">
        <title>WGS assembly of Ceratodon purpureus strain R40.</title>
        <authorList>
            <person name="Carey S.B."/>
            <person name="Jenkins J."/>
            <person name="Shu S."/>
            <person name="Lovell J.T."/>
            <person name="Sreedasyam A."/>
            <person name="Maumus F."/>
            <person name="Tiley G.P."/>
            <person name="Fernandez-Pozo N."/>
            <person name="Barry K."/>
            <person name="Chen C."/>
            <person name="Wang M."/>
            <person name="Lipzen A."/>
            <person name="Daum C."/>
            <person name="Saski C.A."/>
            <person name="Payton A.C."/>
            <person name="Mcbreen J.C."/>
            <person name="Conrad R.E."/>
            <person name="Kollar L.M."/>
            <person name="Olsson S."/>
            <person name="Huttunen S."/>
            <person name="Landis J.B."/>
            <person name="Wickett N.J."/>
            <person name="Johnson M.G."/>
            <person name="Rensing S.A."/>
            <person name="Grimwood J."/>
            <person name="Schmutz J."/>
            <person name="Mcdaniel S.F."/>
        </authorList>
    </citation>
    <scope>NUCLEOTIDE SEQUENCE</scope>
    <source>
        <strain evidence="2">R40</strain>
    </source>
</reference>
<dbReference type="EMBL" id="CM026422">
    <property type="protein sequence ID" value="KAG0588981.1"/>
    <property type="molecule type" value="Genomic_DNA"/>
</dbReference>
<protein>
    <submittedName>
        <fullName evidence="2">Uncharacterized protein</fullName>
    </submittedName>
</protein>
<gene>
    <name evidence="2" type="ORF">KC19_2G282500</name>
</gene>
<sequence>MLESSDHGSSSLDSVMTSSNSPCKGTPRDSHQCFASQHNSPLQESSFLPSFASSRQQLATPTSSDAQMPEWPYARDETWVFEPSRRTSGECLADFNFAEVDTPRSSDPFGDRDDDLLTWAVSQEPIDEHGLQQMETEIPAGDESSSVHGCSDQFFVCQTGFERQISTIFSTSTQNFGQEVVEPRSPMHQESIGGYGAIPAIEENMEESTTSPSFNLMESFMSQAESMIGTSEETTGNYGGTKLDSLVIRNLIVW</sequence>
<comment type="caution">
    <text evidence="2">The sequence shown here is derived from an EMBL/GenBank/DDBJ whole genome shotgun (WGS) entry which is preliminary data.</text>
</comment>
<evidence type="ECO:0000313" key="2">
    <source>
        <dbReference type="EMBL" id="KAG0588981.1"/>
    </source>
</evidence>
<evidence type="ECO:0000313" key="3">
    <source>
        <dbReference type="Proteomes" id="UP000822688"/>
    </source>
</evidence>
<keyword evidence="3" id="KW-1185">Reference proteome</keyword>
<dbReference type="AlphaFoldDB" id="A0A8T0J280"/>
<feature type="region of interest" description="Disordered" evidence="1">
    <location>
        <begin position="1"/>
        <end position="71"/>
    </location>
</feature>
<evidence type="ECO:0000256" key="1">
    <source>
        <dbReference type="SAM" id="MobiDB-lite"/>
    </source>
</evidence>
<organism evidence="2 3">
    <name type="scientific">Ceratodon purpureus</name>
    <name type="common">Fire moss</name>
    <name type="synonym">Dicranum purpureum</name>
    <dbReference type="NCBI Taxonomy" id="3225"/>
    <lineage>
        <taxon>Eukaryota</taxon>
        <taxon>Viridiplantae</taxon>
        <taxon>Streptophyta</taxon>
        <taxon>Embryophyta</taxon>
        <taxon>Bryophyta</taxon>
        <taxon>Bryophytina</taxon>
        <taxon>Bryopsida</taxon>
        <taxon>Dicranidae</taxon>
        <taxon>Pseudoditrichales</taxon>
        <taxon>Ditrichaceae</taxon>
        <taxon>Ceratodon</taxon>
    </lineage>
</organism>